<dbReference type="Proteomes" id="UP000321201">
    <property type="component" value="Unassembled WGS sequence"/>
</dbReference>
<dbReference type="RefSeq" id="WP_147799348.1">
    <property type="nucleotide sequence ID" value="NZ_VPFL01000006.1"/>
</dbReference>
<keyword evidence="2" id="KW-0479">Metal-binding</keyword>
<name>A0A5C7EUQ0_9PROT</name>
<evidence type="ECO:0000256" key="1">
    <source>
        <dbReference type="ARBA" id="ARBA00001947"/>
    </source>
</evidence>
<dbReference type="Pfam" id="PF12706">
    <property type="entry name" value="Lactamase_B_2"/>
    <property type="match status" value="1"/>
</dbReference>
<evidence type="ECO:0000256" key="3">
    <source>
        <dbReference type="ARBA" id="ARBA00022801"/>
    </source>
</evidence>
<evidence type="ECO:0000256" key="2">
    <source>
        <dbReference type="ARBA" id="ARBA00022723"/>
    </source>
</evidence>
<comment type="caution">
    <text evidence="6">The sequence shown here is derived from an EMBL/GenBank/DDBJ whole genome shotgun (WGS) entry which is preliminary data.</text>
</comment>
<organism evidence="6 7">
    <name type="scientific">Pelomicrobium methylotrophicum</name>
    <dbReference type="NCBI Taxonomy" id="2602750"/>
    <lineage>
        <taxon>Bacteria</taxon>
        <taxon>Pseudomonadati</taxon>
        <taxon>Pseudomonadota</taxon>
        <taxon>Hydrogenophilia</taxon>
        <taxon>Hydrogenophilia incertae sedis</taxon>
        <taxon>Pelomicrobium</taxon>
    </lineage>
</organism>
<evidence type="ECO:0000259" key="5">
    <source>
        <dbReference type="SMART" id="SM00849"/>
    </source>
</evidence>
<dbReference type="AlphaFoldDB" id="A0A5C7EUQ0"/>
<dbReference type="InterPro" id="IPR001279">
    <property type="entry name" value="Metallo-B-lactamas"/>
</dbReference>
<dbReference type="Gene3D" id="3.60.15.10">
    <property type="entry name" value="Ribonuclease Z/Hydroxyacylglutathione hydrolase-like"/>
    <property type="match status" value="1"/>
</dbReference>
<dbReference type="InterPro" id="IPR001018">
    <property type="entry name" value="Beta-lactamase_class-B_CS"/>
</dbReference>
<proteinExistence type="predicted"/>
<dbReference type="OrthoDB" id="9803916at2"/>
<dbReference type="GO" id="GO:0008800">
    <property type="term" value="F:beta-lactamase activity"/>
    <property type="evidence" value="ECO:0007669"/>
    <property type="project" value="InterPro"/>
</dbReference>
<dbReference type="PANTHER" id="PTHR47619">
    <property type="entry name" value="METALLO-HYDROLASE YYCJ-RELATED"/>
    <property type="match status" value="1"/>
</dbReference>
<evidence type="ECO:0000313" key="6">
    <source>
        <dbReference type="EMBL" id="TXF12480.1"/>
    </source>
</evidence>
<dbReference type="InterPro" id="IPR036866">
    <property type="entry name" value="RibonucZ/Hydroxyglut_hydro"/>
</dbReference>
<dbReference type="PANTHER" id="PTHR47619:SF1">
    <property type="entry name" value="EXODEOXYRIBONUCLEASE WALJ"/>
    <property type="match status" value="1"/>
</dbReference>
<accession>A0A5C7EUQ0</accession>
<dbReference type="SUPFAM" id="SSF56281">
    <property type="entry name" value="Metallo-hydrolase/oxidoreductase"/>
    <property type="match status" value="1"/>
</dbReference>
<dbReference type="PROSITE" id="PS00743">
    <property type="entry name" value="BETA_LACTAMASE_B_1"/>
    <property type="match status" value="1"/>
</dbReference>
<dbReference type="InParanoid" id="A0A5C7EUQ0"/>
<evidence type="ECO:0000256" key="4">
    <source>
        <dbReference type="ARBA" id="ARBA00022833"/>
    </source>
</evidence>
<dbReference type="EMBL" id="VPFL01000006">
    <property type="protein sequence ID" value="TXF12480.1"/>
    <property type="molecule type" value="Genomic_DNA"/>
</dbReference>
<keyword evidence="7" id="KW-1185">Reference proteome</keyword>
<dbReference type="GO" id="GO:0017001">
    <property type="term" value="P:antibiotic catabolic process"/>
    <property type="evidence" value="ECO:0007669"/>
    <property type="project" value="InterPro"/>
</dbReference>
<feature type="domain" description="Metallo-beta-lactamase" evidence="5">
    <location>
        <begin position="11"/>
        <end position="189"/>
    </location>
</feature>
<gene>
    <name evidence="6" type="ORF">FR698_05640</name>
</gene>
<dbReference type="SMART" id="SM00849">
    <property type="entry name" value="Lactamase_B"/>
    <property type="match status" value="1"/>
</dbReference>
<protein>
    <submittedName>
        <fullName evidence="6">MBL fold metallo-hydrolase</fullName>
    </submittedName>
</protein>
<dbReference type="GO" id="GO:0008270">
    <property type="term" value="F:zinc ion binding"/>
    <property type="evidence" value="ECO:0007669"/>
    <property type="project" value="InterPro"/>
</dbReference>
<dbReference type="InterPro" id="IPR052533">
    <property type="entry name" value="WalJ/YycJ-like"/>
</dbReference>
<keyword evidence="4" id="KW-0862">Zinc</keyword>
<comment type="cofactor">
    <cofactor evidence="1">
        <name>Zn(2+)</name>
        <dbReference type="ChEBI" id="CHEBI:29105"/>
    </cofactor>
</comment>
<keyword evidence="3 6" id="KW-0378">Hydrolase</keyword>
<reference evidence="6 7" key="1">
    <citation type="submission" date="2019-08" db="EMBL/GenBank/DDBJ databases">
        <title>Pelomicrobium methylotrophicum gen. nov., sp. nov. a moderately thermophilic, facultatively anaerobic, lithoautotrophic and methylotrophic bacterium isolated from a terrestrial mud volcano.</title>
        <authorList>
            <person name="Slobodkina G.B."/>
            <person name="Merkel A.Y."/>
            <person name="Slobodkin A.I."/>
        </authorList>
    </citation>
    <scope>NUCLEOTIDE SEQUENCE [LARGE SCALE GENOMIC DNA]</scope>
    <source>
        <strain evidence="6 7">SM250</strain>
    </source>
</reference>
<sequence>MRFACLGSGSQGNGLLVEAGETRILLDCGFTLREAEARLARLGLHPDQLDAILVTHEHDDHAGGVGRLAARHGISVYLTYGTRRALESVLLPQLDLHLIDSHTSFAVGDIEIHPFPVPHDAREPIQFVFTDGAVRVGVLTDTGTVTPHIRDMLNGCHALVLECNHDPEMLAQGPYPPSLKRRVAGRYGHLANPAAAELLASLDTGRLQHLIAAHLSQTNNTPDLARGALADALSCDPAWIAVADQALGFDWREAR</sequence>
<evidence type="ECO:0000313" key="7">
    <source>
        <dbReference type="Proteomes" id="UP000321201"/>
    </source>
</evidence>